<proteinExistence type="predicted"/>
<gene>
    <name evidence="1" type="ORF">AXI58_04270</name>
</gene>
<keyword evidence="2" id="KW-1185">Reference proteome</keyword>
<name>A0A150F4K0_9BACI</name>
<dbReference type="NCBIfam" id="TIGR04019">
    <property type="entry name" value="B_thiol_YtxJ"/>
    <property type="match status" value="1"/>
</dbReference>
<dbReference type="Pfam" id="PF11009">
    <property type="entry name" value="BrxC"/>
    <property type="match status" value="1"/>
</dbReference>
<dbReference type="RefSeq" id="WP_061523131.1">
    <property type="nucleotide sequence ID" value="NZ_JARLZY010000010.1"/>
</dbReference>
<dbReference type="STRING" id="1793963.AXI58_04270"/>
<protein>
    <recommendedName>
        <fullName evidence="3">Bacillithiol system redox-active protein YtxJ</fullName>
    </recommendedName>
</protein>
<dbReference type="SUPFAM" id="SSF52833">
    <property type="entry name" value="Thioredoxin-like"/>
    <property type="match status" value="1"/>
</dbReference>
<dbReference type="InterPro" id="IPR022551">
    <property type="entry name" value="BrxC"/>
</dbReference>
<evidence type="ECO:0000313" key="2">
    <source>
        <dbReference type="Proteomes" id="UP000075430"/>
    </source>
</evidence>
<organism evidence="1 2">
    <name type="scientific">Bacillus nakamurai</name>
    <dbReference type="NCBI Taxonomy" id="1793963"/>
    <lineage>
        <taxon>Bacteria</taxon>
        <taxon>Bacillati</taxon>
        <taxon>Bacillota</taxon>
        <taxon>Bacilli</taxon>
        <taxon>Bacillales</taxon>
        <taxon>Bacillaceae</taxon>
        <taxon>Bacillus</taxon>
    </lineage>
</organism>
<comment type="caution">
    <text evidence="1">The sequence shown here is derived from an EMBL/GenBank/DDBJ whole genome shotgun (WGS) entry which is preliminary data.</text>
</comment>
<sequence length="108" mass="12268">MTKQLISSEEEFKNAAEKENTLVFFKHSVTCPISQAAFHEFDAFASEHTEVPSCYLQVQESRKLSDCIAETYGVKHESPQVFVIQNGEVKWHASHSQITKNAIEQHLS</sequence>
<dbReference type="AlphaFoldDB" id="A0A150F4K0"/>
<dbReference type="Proteomes" id="UP000075430">
    <property type="component" value="Unassembled WGS sequence"/>
</dbReference>
<accession>A0A150F4K0</accession>
<dbReference type="EMBL" id="LSBA01000037">
    <property type="protein sequence ID" value="KXZ13730.1"/>
    <property type="molecule type" value="Genomic_DNA"/>
</dbReference>
<dbReference type="OrthoDB" id="677051at2"/>
<reference evidence="2" key="1">
    <citation type="submission" date="2016-02" db="EMBL/GenBank/DDBJ databases">
        <authorList>
            <person name="Dunlap C."/>
        </authorList>
    </citation>
    <scope>NUCLEOTIDE SEQUENCE [LARGE SCALE GENOMIC DNA]</scope>
    <source>
        <strain evidence="2">NRRL B-41092</strain>
    </source>
</reference>
<evidence type="ECO:0008006" key="3">
    <source>
        <dbReference type="Google" id="ProtNLM"/>
    </source>
</evidence>
<dbReference type="InterPro" id="IPR036249">
    <property type="entry name" value="Thioredoxin-like_sf"/>
</dbReference>
<evidence type="ECO:0000313" key="1">
    <source>
        <dbReference type="EMBL" id="KXZ13730.1"/>
    </source>
</evidence>
<dbReference type="Gene3D" id="3.40.30.10">
    <property type="entry name" value="Glutaredoxin"/>
    <property type="match status" value="1"/>
</dbReference>